<evidence type="ECO:0000313" key="8">
    <source>
        <dbReference type="EMBL" id="MBB4734803.1"/>
    </source>
</evidence>
<accession>A0A7W7GMF1</accession>
<evidence type="ECO:0000256" key="1">
    <source>
        <dbReference type="ARBA" id="ARBA00007905"/>
    </source>
</evidence>
<dbReference type="InterPro" id="IPR018170">
    <property type="entry name" value="Aldo/ket_reductase_CS"/>
</dbReference>
<gene>
    <name evidence="8" type="ORF">HDA30_000311</name>
</gene>
<comment type="similarity">
    <text evidence="1">Belongs to the aldo/keto reductase family.</text>
</comment>
<dbReference type="InterPro" id="IPR023210">
    <property type="entry name" value="NADP_OxRdtase_dom"/>
</dbReference>
<feature type="binding site" evidence="5">
    <location>
        <position position="109"/>
    </location>
    <ligand>
        <name>substrate</name>
    </ligand>
</feature>
<dbReference type="PRINTS" id="PR00069">
    <property type="entry name" value="ALDKETRDTASE"/>
</dbReference>
<keyword evidence="3 8" id="KW-0560">Oxidoreductase</keyword>
<evidence type="ECO:0000256" key="5">
    <source>
        <dbReference type="PIRSR" id="PIRSR000097-2"/>
    </source>
</evidence>
<dbReference type="PROSITE" id="PS00062">
    <property type="entry name" value="ALDOKETO_REDUCTASE_2"/>
    <property type="match status" value="1"/>
</dbReference>
<dbReference type="PANTHER" id="PTHR43827:SF3">
    <property type="entry name" value="NADP-DEPENDENT OXIDOREDUCTASE DOMAIN-CONTAINING PROTEIN"/>
    <property type="match status" value="1"/>
</dbReference>
<proteinExistence type="inferred from homology"/>
<evidence type="ECO:0000256" key="6">
    <source>
        <dbReference type="PIRSR" id="PIRSR000097-3"/>
    </source>
</evidence>
<dbReference type="PROSITE" id="PS00798">
    <property type="entry name" value="ALDOKETO_REDUCTASE_1"/>
    <property type="match status" value="1"/>
</dbReference>
<name>A0A7W7GMF1_9MICC</name>
<dbReference type="Gene3D" id="3.20.20.100">
    <property type="entry name" value="NADP-dependent oxidoreductase domain"/>
    <property type="match status" value="1"/>
</dbReference>
<feature type="active site" description="Proton donor" evidence="4">
    <location>
        <position position="51"/>
    </location>
</feature>
<dbReference type="Pfam" id="PF00248">
    <property type="entry name" value="Aldo_ket_red"/>
    <property type="match status" value="1"/>
</dbReference>
<dbReference type="AlphaFoldDB" id="A0A7W7GMF1"/>
<feature type="site" description="Lowers pKa of active site Tyr" evidence="6">
    <location>
        <position position="76"/>
    </location>
</feature>
<dbReference type="GO" id="GO:0016616">
    <property type="term" value="F:oxidoreductase activity, acting on the CH-OH group of donors, NAD or NADP as acceptor"/>
    <property type="evidence" value="ECO:0007669"/>
    <property type="project" value="UniProtKB-ARBA"/>
</dbReference>
<dbReference type="InterPro" id="IPR036812">
    <property type="entry name" value="NAD(P)_OxRdtase_dom_sf"/>
</dbReference>
<evidence type="ECO:0000259" key="7">
    <source>
        <dbReference type="Pfam" id="PF00248"/>
    </source>
</evidence>
<dbReference type="PANTHER" id="PTHR43827">
    <property type="entry name" value="2,5-DIKETO-D-GLUCONIC ACID REDUCTASE"/>
    <property type="match status" value="1"/>
</dbReference>
<protein>
    <submittedName>
        <fullName evidence="8">2,5-diketo-D-gluconate reductase A</fullName>
        <ecNumber evidence="8">1.1.1.346</ecNumber>
    </submittedName>
</protein>
<dbReference type="RefSeq" id="WP_184240907.1">
    <property type="nucleotide sequence ID" value="NZ_JACHNA010000001.1"/>
</dbReference>
<dbReference type="EC" id="1.1.1.346" evidence="8"/>
<feature type="domain" description="NADP-dependent oxidoreductase" evidence="7">
    <location>
        <begin position="18"/>
        <end position="262"/>
    </location>
</feature>
<dbReference type="PIRSF" id="PIRSF000097">
    <property type="entry name" value="AKR"/>
    <property type="match status" value="1"/>
</dbReference>
<evidence type="ECO:0000256" key="3">
    <source>
        <dbReference type="ARBA" id="ARBA00023002"/>
    </source>
</evidence>
<dbReference type="PROSITE" id="PS00063">
    <property type="entry name" value="ALDOKETO_REDUCTASE_3"/>
    <property type="match status" value="1"/>
</dbReference>
<dbReference type="Proteomes" id="UP000540191">
    <property type="component" value="Unassembled WGS sequence"/>
</dbReference>
<organism evidence="8 9">
    <name type="scientific">Micrococcus cohnii</name>
    <dbReference type="NCBI Taxonomy" id="993416"/>
    <lineage>
        <taxon>Bacteria</taxon>
        <taxon>Bacillati</taxon>
        <taxon>Actinomycetota</taxon>
        <taxon>Actinomycetes</taxon>
        <taxon>Micrococcales</taxon>
        <taxon>Micrococcaceae</taxon>
        <taxon>Micrococcus</taxon>
    </lineage>
</organism>
<dbReference type="SUPFAM" id="SSF51430">
    <property type="entry name" value="NAD(P)-linked oxidoreductase"/>
    <property type="match status" value="1"/>
</dbReference>
<comment type="caution">
    <text evidence="8">The sequence shown here is derived from an EMBL/GenBank/DDBJ whole genome shotgun (WGS) entry which is preliminary data.</text>
</comment>
<evidence type="ECO:0000256" key="4">
    <source>
        <dbReference type="PIRSR" id="PIRSR000097-1"/>
    </source>
</evidence>
<keyword evidence="9" id="KW-1185">Reference proteome</keyword>
<evidence type="ECO:0000313" key="9">
    <source>
        <dbReference type="Proteomes" id="UP000540191"/>
    </source>
</evidence>
<dbReference type="InterPro" id="IPR020471">
    <property type="entry name" value="AKR"/>
</dbReference>
<dbReference type="EMBL" id="JACHNA010000001">
    <property type="protein sequence ID" value="MBB4734803.1"/>
    <property type="molecule type" value="Genomic_DNA"/>
</dbReference>
<reference evidence="8 9" key="1">
    <citation type="submission" date="2020-08" db="EMBL/GenBank/DDBJ databases">
        <title>Sequencing the genomes of 1000 actinobacteria strains.</title>
        <authorList>
            <person name="Klenk H.-P."/>
        </authorList>
    </citation>
    <scope>NUCLEOTIDE SEQUENCE [LARGE SCALE GENOMIC DNA]</scope>
    <source>
        <strain evidence="8 9">DSM 23974</strain>
    </source>
</reference>
<evidence type="ECO:0000256" key="2">
    <source>
        <dbReference type="ARBA" id="ARBA00022857"/>
    </source>
</evidence>
<keyword evidence="2" id="KW-0521">NADP</keyword>
<sequence>MIDVKNLPFTDENTIPQLGFGVWKVEDETAADVVRQAIEAGYRHIDTAAIYGNEAGVGRGIKESGLAREDLFLTTKVWNSDQGYDETFAALEASLEKLGTEYVDLYLIHWAKPAQQKYVETWKALIELQKQGKVRSIGVSNFPQAQLEEIIEATGVTPVIHQIELHPYFQQRPLREFGEKHGILTEAWSPLGQGGNLLQDPVITQIAADRGATPAQVVLAWHLAIGNVVIPKSVTAERIVANLEAAGVRLSSEEIARIDGLDRADGRIGPDPAECDF</sequence>
<dbReference type="FunFam" id="3.20.20.100:FF:000002">
    <property type="entry name" value="2,5-diketo-D-gluconic acid reductase A"/>
    <property type="match status" value="1"/>
</dbReference>